<evidence type="ECO:0000256" key="1">
    <source>
        <dbReference type="SAM" id="MobiDB-lite"/>
    </source>
</evidence>
<feature type="signal peptide" evidence="2">
    <location>
        <begin position="1"/>
        <end position="25"/>
    </location>
</feature>
<proteinExistence type="predicted"/>
<dbReference type="PANTHER" id="PTHR21472:SF23">
    <property type="entry name" value="INO80 COMPLEX SUBUNIT E"/>
    <property type="match status" value="1"/>
</dbReference>
<accession>A0AAW1DVI7</accession>
<organism evidence="3 4">
    <name type="scientific">Zoarces viviparus</name>
    <name type="common">Viviparous eelpout</name>
    <name type="synonym">Blennius viviparus</name>
    <dbReference type="NCBI Taxonomy" id="48416"/>
    <lineage>
        <taxon>Eukaryota</taxon>
        <taxon>Metazoa</taxon>
        <taxon>Chordata</taxon>
        <taxon>Craniata</taxon>
        <taxon>Vertebrata</taxon>
        <taxon>Euteleostomi</taxon>
        <taxon>Actinopterygii</taxon>
        <taxon>Neopterygii</taxon>
        <taxon>Teleostei</taxon>
        <taxon>Neoteleostei</taxon>
        <taxon>Acanthomorphata</taxon>
        <taxon>Eupercaria</taxon>
        <taxon>Perciformes</taxon>
        <taxon>Cottioidei</taxon>
        <taxon>Zoarcales</taxon>
        <taxon>Zoarcidae</taxon>
        <taxon>Zoarcinae</taxon>
        <taxon>Zoarces</taxon>
    </lineage>
</organism>
<evidence type="ECO:0000256" key="2">
    <source>
        <dbReference type="SAM" id="SignalP"/>
    </source>
</evidence>
<feature type="chain" id="PRO_5043508692" description="INO80 complex subunit E" evidence="2">
    <location>
        <begin position="26"/>
        <end position="635"/>
    </location>
</feature>
<evidence type="ECO:0000313" key="3">
    <source>
        <dbReference type="EMBL" id="KAK9514025.1"/>
    </source>
</evidence>
<gene>
    <name evidence="3" type="ORF">VZT92_027516</name>
</gene>
<dbReference type="Proteomes" id="UP001488805">
    <property type="component" value="Unassembled WGS sequence"/>
</dbReference>
<reference evidence="3 4" key="1">
    <citation type="journal article" date="2024" name="Genome Biol. Evol.">
        <title>Chromosome-level genome assembly of the viviparous eelpout Zoarces viviparus.</title>
        <authorList>
            <person name="Fuhrmann N."/>
            <person name="Brasseur M.V."/>
            <person name="Bakowski C.E."/>
            <person name="Podsiadlowski L."/>
            <person name="Prost S."/>
            <person name="Krehenwinkel H."/>
            <person name="Mayer C."/>
        </authorList>
    </citation>
    <scope>NUCLEOTIDE SEQUENCE [LARGE SCALE GENOMIC DNA]</scope>
    <source>
        <strain evidence="3">NO-MEL_2022_Ind0_liver</strain>
    </source>
</reference>
<name>A0AAW1DVI7_ZOAVI</name>
<evidence type="ECO:0000313" key="4">
    <source>
        <dbReference type="Proteomes" id="UP001488805"/>
    </source>
</evidence>
<protein>
    <recommendedName>
        <fullName evidence="5">INO80 complex subunit E</fullName>
    </recommendedName>
</protein>
<dbReference type="EMBL" id="JBCEZU010000597">
    <property type="protein sequence ID" value="KAK9514025.1"/>
    <property type="molecule type" value="Genomic_DNA"/>
</dbReference>
<dbReference type="AlphaFoldDB" id="A0AAW1DVI7"/>
<dbReference type="InterPro" id="IPR039015">
    <property type="entry name" value="ENDOD1"/>
</dbReference>
<sequence length="635" mass="65063">MLCPAAVSAAAAAVWLLAVLGPGLSLPAEDTSEPDVSLCTHCFYRQTPPRGASSAGLLCHSLPGGQAFATLSKPTCDTAVFSAFHLRWTEEEGEELVTKEEEENILVAVPGLLRGGGDPSYHVLPTDSPLQRWDSTVTTLVQSSISPQCSTLGGDLYILTGVGGLGAAEDGDRECQTTPLWSAVCCTVPEGKSGFSMGLIRETGEGERQVSVKELEEILGVAELFSEGCGGADGETVGIRVGLHSEGLPGNIDKLDADLTGENAGAKYVDSNTGRATEGEEVGSEATKGEEVGSGATEGEEVGSGATEGEEVGSGATKEEEEIGLGATKGEEVGSGATKGEEVGSGATKGDEVGSDATKGEEVGSGATEGDVVGSDATKGDEVGSGATEGDEVGSDATEGIKLRDVTHSRAVRSGSPESSADYETADEQETDTNSSSTLMYVLSTTLSILKAPLQPVFSTVTKLPGQVTYVLQEDLGVLSALPGETFSVFHLLTSDLLSWTGSAGETLLGIGENCCSSVYYCSSSMLGALLNSCHTGVTGVGTLAGDTVGIFGDAFDNAWWVTKFFGGRLWEQSEGYVGTVASEMGGQTKAVGGALGRLVWRSGSGLVNVFRIGGGLIMGMVDVVFGAVKLAFDR</sequence>
<feature type="compositionally biased region" description="Basic and acidic residues" evidence="1">
    <location>
        <begin position="399"/>
        <end position="408"/>
    </location>
</feature>
<dbReference type="PANTHER" id="PTHR21472">
    <property type="entry name" value="ENDONUCLEASE DOMAIN-CONTAINING 1 PROTEIN ENDOD1"/>
    <property type="match status" value="1"/>
</dbReference>
<keyword evidence="4" id="KW-1185">Reference proteome</keyword>
<comment type="caution">
    <text evidence="3">The sequence shown here is derived from an EMBL/GenBank/DDBJ whole genome shotgun (WGS) entry which is preliminary data.</text>
</comment>
<feature type="region of interest" description="Disordered" evidence="1">
    <location>
        <begin position="266"/>
        <end position="435"/>
    </location>
</feature>
<keyword evidence="2" id="KW-0732">Signal</keyword>
<evidence type="ECO:0008006" key="5">
    <source>
        <dbReference type="Google" id="ProtNLM"/>
    </source>
</evidence>